<comment type="similarity">
    <text evidence="1">Belongs to the thiolase-like superfamily. Chalcone/stilbene synthases family.</text>
</comment>
<dbReference type="GO" id="GO:0016747">
    <property type="term" value="F:acyltransferase activity, transferring groups other than amino-acyl groups"/>
    <property type="evidence" value="ECO:0007669"/>
    <property type="project" value="InterPro"/>
</dbReference>
<dbReference type="PANTHER" id="PTHR11877:SF46">
    <property type="entry name" value="TYPE III POLYKETIDE SYNTHASE A"/>
    <property type="match status" value="1"/>
</dbReference>
<evidence type="ECO:0000313" key="6">
    <source>
        <dbReference type="EMBL" id="VFJ98286.1"/>
    </source>
</evidence>
<evidence type="ECO:0000259" key="4">
    <source>
        <dbReference type="Pfam" id="PF00195"/>
    </source>
</evidence>
<feature type="active site" description="Acyl-thioester intermediate" evidence="3">
    <location>
        <position position="169"/>
    </location>
</feature>
<evidence type="ECO:0000259" key="5">
    <source>
        <dbReference type="Pfam" id="PF02797"/>
    </source>
</evidence>
<dbReference type="SUPFAM" id="SSF53901">
    <property type="entry name" value="Thiolase-like"/>
    <property type="match status" value="2"/>
</dbReference>
<sequence>MSQQEAHIVGTGSAFPYPVPIERYREMDAKMRRVHGQPESIIATLRRLSEKSGIRLHHTVCPHWLPEEESPADYPDIQDAVLQEDIFTPYNYIPPFWKRLSVFEEILRKLGTKAARNAIADWGGDPRDITHIFTTCTSGWTEPGLPSMLIKELGLRYDCQKAELNFNGCFCGGTCLRLARDAIRAGDGKAVLVVAVEMATLHYNPLLTDMDDLVTHAIFKDGAAAAVLAPEGKWRYRKTGMSIVPDTADRMTFNPPLRPGDDSYRMHLYKDVGGALDVYFREGFGAEILRKLYENTSKSPPELGIHPGGVKILEGMKRPLVESGWPEDGLDASFETLFSYGNQGSVAMLIVIDRQLKAFKEEGFTGSPTKENRKLVTMAFGPGVTVEWALLEEVA</sequence>
<proteinExistence type="inferred from homology"/>
<dbReference type="Pfam" id="PF02797">
    <property type="entry name" value="Chal_sti_synt_C"/>
    <property type="match status" value="1"/>
</dbReference>
<protein>
    <submittedName>
        <fullName evidence="6">Chalcone synthase</fullName>
    </submittedName>
</protein>
<evidence type="ECO:0000256" key="3">
    <source>
        <dbReference type="PIRSR" id="PIRSR000451-1"/>
    </source>
</evidence>
<dbReference type="InterPro" id="IPR001099">
    <property type="entry name" value="Chalcone/stilbene_synt_N"/>
</dbReference>
<accession>A0A450V0S3</accession>
<evidence type="ECO:0000256" key="1">
    <source>
        <dbReference type="ARBA" id="ARBA00005531"/>
    </source>
</evidence>
<name>A0A450V0S3_9GAMM</name>
<dbReference type="AlphaFoldDB" id="A0A450V0S3"/>
<keyword evidence="2" id="KW-0808">Transferase</keyword>
<dbReference type="Gene3D" id="3.40.47.10">
    <property type="match status" value="2"/>
</dbReference>
<dbReference type="PIRSF" id="PIRSF000451">
    <property type="entry name" value="PKS_III"/>
    <property type="match status" value="1"/>
</dbReference>
<dbReference type="PANTHER" id="PTHR11877">
    <property type="entry name" value="HYDROXYMETHYLGLUTARYL-COA SYNTHASE"/>
    <property type="match status" value="1"/>
</dbReference>
<reference evidence="6" key="1">
    <citation type="submission" date="2019-02" db="EMBL/GenBank/DDBJ databases">
        <authorList>
            <person name="Gruber-Vodicka R. H."/>
            <person name="Seah K. B. B."/>
        </authorList>
    </citation>
    <scope>NUCLEOTIDE SEQUENCE</scope>
    <source>
        <strain evidence="6">BECK_M7</strain>
    </source>
</reference>
<dbReference type="Pfam" id="PF00195">
    <property type="entry name" value="Chal_sti_synt_N"/>
    <property type="match status" value="1"/>
</dbReference>
<feature type="domain" description="Chalcone/stilbene synthase N-terminal" evidence="4">
    <location>
        <begin position="5"/>
        <end position="228"/>
    </location>
</feature>
<dbReference type="InterPro" id="IPR016039">
    <property type="entry name" value="Thiolase-like"/>
</dbReference>
<feature type="domain" description="Chalcone/stilbene synthase C-terminal" evidence="5">
    <location>
        <begin position="305"/>
        <end position="394"/>
    </location>
</feature>
<organism evidence="6">
    <name type="scientific">Candidatus Kentrum sp. LFY</name>
    <dbReference type="NCBI Taxonomy" id="2126342"/>
    <lineage>
        <taxon>Bacteria</taxon>
        <taxon>Pseudomonadati</taxon>
        <taxon>Pseudomonadota</taxon>
        <taxon>Gammaproteobacteria</taxon>
        <taxon>Candidatus Kentrum</taxon>
    </lineage>
</organism>
<gene>
    <name evidence="6" type="ORF">BECKLFY1418B_GA0070995_11175</name>
</gene>
<evidence type="ECO:0000256" key="2">
    <source>
        <dbReference type="ARBA" id="ARBA00022679"/>
    </source>
</evidence>
<dbReference type="InterPro" id="IPR011141">
    <property type="entry name" value="Polyketide_synthase_type-III"/>
</dbReference>
<dbReference type="GO" id="GO:0030639">
    <property type="term" value="P:polyketide biosynthetic process"/>
    <property type="evidence" value="ECO:0007669"/>
    <property type="project" value="TreeGrafter"/>
</dbReference>
<dbReference type="EMBL" id="CAADFF010000117">
    <property type="protein sequence ID" value="VFJ98286.1"/>
    <property type="molecule type" value="Genomic_DNA"/>
</dbReference>
<dbReference type="InterPro" id="IPR012328">
    <property type="entry name" value="Chalcone/stilbene_synt_C"/>
</dbReference>